<name>A0A1V3X0T8_MYCKA</name>
<feature type="transmembrane region" description="Helical" evidence="1">
    <location>
        <begin position="156"/>
        <end position="176"/>
    </location>
</feature>
<gene>
    <name evidence="3" type="ORF">BZL29_5226</name>
</gene>
<dbReference type="STRING" id="1768.B1T50_13650"/>
<evidence type="ECO:0000259" key="2">
    <source>
        <dbReference type="Pfam" id="PF04248"/>
    </source>
</evidence>
<feature type="domain" description="DUF427" evidence="2">
    <location>
        <begin position="2"/>
        <end position="88"/>
    </location>
</feature>
<comment type="caution">
    <text evidence="3">The sequence shown here is derived from an EMBL/GenBank/DDBJ whole genome shotgun (WGS) entry which is preliminary data.</text>
</comment>
<dbReference type="PANTHER" id="PTHR34310:SF5">
    <property type="entry name" value="DUF427 DOMAIN PROTEIN (AFU_ORTHOLOGUE AFUA_3G02220)"/>
    <property type="match status" value="1"/>
</dbReference>
<feature type="transmembrane region" description="Helical" evidence="1">
    <location>
        <begin position="197"/>
        <end position="215"/>
    </location>
</feature>
<protein>
    <recommendedName>
        <fullName evidence="2">DUF427 domain-containing protein</fullName>
    </recommendedName>
</protein>
<dbReference type="AlphaFoldDB" id="A0A1V3X0T8"/>
<sequence length="219" mass="24346">MIRAVWNGAVLAEAPQTIRLEGNDYFPPESLRREHLVDSRTKSICPWKGLAHYYTVSVNGDVNPDAAWYYPRPSPLARRIKNHVAFWNGVRVEGEPEEAPAPPPSEEGNRLPIWRIGITGGLVGILCCVGPTVLAMFGIISGATALAWANNLYGNYAWWFRLSGLGVLALLAWIALRRRNQCSLGGVRRLRWRLATMLAIAAGTYAVLYGVTTWLERFA</sequence>
<dbReference type="Proteomes" id="UP000188532">
    <property type="component" value="Unassembled WGS sequence"/>
</dbReference>
<accession>A0A1V3X0T8</accession>
<dbReference type="InterPro" id="IPR038694">
    <property type="entry name" value="DUF427_sf"/>
</dbReference>
<keyword evidence="1" id="KW-0472">Membrane</keyword>
<evidence type="ECO:0000313" key="3">
    <source>
        <dbReference type="EMBL" id="OOK72707.1"/>
    </source>
</evidence>
<proteinExistence type="predicted"/>
<dbReference type="PANTHER" id="PTHR34310">
    <property type="entry name" value="DUF427 DOMAIN PROTEIN (AFU_ORTHOLOGUE AFUA_3G02220)"/>
    <property type="match status" value="1"/>
</dbReference>
<keyword evidence="1" id="KW-0812">Transmembrane</keyword>
<dbReference type="Pfam" id="PF04248">
    <property type="entry name" value="NTP_transf_9"/>
    <property type="match status" value="1"/>
</dbReference>
<evidence type="ECO:0000256" key="1">
    <source>
        <dbReference type="SAM" id="Phobius"/>
    </source>
</evidence>
<keyword evidence="1" id="KW-1133">Transmembrane helix</keyword>
<dbReference type="Gene3D" id="2.170.150.40">
    <property type="entry name" value="Domain of unknown function (DUF427)"/>
    <property type="match status" value="1"/>
</dbReference>
<reference evidence="3 4" key="1">
    <citation type="submission" date="2017-02" db="EMBL/GenBank/DDBJ databases">
        <title>Complete genome sequences of Mycobacterium kansasii strains isolated from rhesus macaques.</title>
        <authorList>
            <person name="Panda A."/>
            <person name="Nagaraj S."/>
            <person name="Zhao X."/>
            <person name="Tettelin H."/>
            <person name="Detolla L.J."/>
        </authorList>
    </citation>
    <scope>NUCLEOTIDE SEQUENCE [LARGE SCALE GENOMIC DNA]</scope>
    <source>
        <strain evidence="3 4">11-3469</strain>
    </source>
</reference>
<organism evidence="3 4">
    <name type="scientific">Mycobacterium kansasii</name>
    <dbReference type="NCBI Taxonomy" id="1768"/>
    <lineage>
        <taxon>Bacteria</taxon>
        <taxon>Bacillati</taxon>
        <taxon>Actinomycetota</taxon>
        <taxon>Actinomycetes</taxon>
        <taxon>Mycobacteriales</taxon>
        <taxon>Mycobacteriaceae</taxon>
        <taxon>Mycobacterium</taxon>
    </lineage>
</organism>
<feature type="transmembrane region" description="Helical" evidence="1">
    <location>
        <begin position="122"/>
        <end position="150"/>
    </location>
</feature>
<evidence type="ECO:0000313" key="4">
    <source>
        <dbReference type="Proteomes" id="UP000188532"/>
    </source>
</evidence>
<dbReference type="InterPro" id="IPR007361">
    <property type="entry name" value="DUF427"/>
</dbReference>
<dbReference type="EMBL" id="MVBN01000005">
    <property type="protein sequence ID" value="OOK72707.1"/>
    <property type="molecule type" value="Genomic_DNA"/>
</dbReference>